<reference evidence="1 2" key="1">
    <citation type="journal article" date="2014" name="ISME J.">
        <title>Candidatus Competibacter-lineage genomes retrieved from metagenomes reveal functional metabolic diversity.</title>
        <authorList>
            <person name="McIlroy S.J."/>
            <person name="Albertsen M."/>
            <person name="Andresen E.K."/>
            <person name="Saunders A.M."/>
            <person name="Kristiansen R."/>
            <person name="Stokholm-Bjerregaard M."/>
            <person name="Nielsen K.L."/>
            <person name="Nielsen P.H."/>
        </authorList>
    </citation>
    <scope>NUCLEOTIDE SEQUENCE [LARGE SCALE GENOMIC DNA]</scope>
    <source>
        <strain evidence="1 2">Run_B_J11</strain>
    </source>
</reference>
<dbReference type="RefSeq" id="WP_154725029.1">
    <property type="nucleotide sequence ID" value="NZ_CBTK010000295.1"/>
</dbReference>
<proteinExistence type="predicted"/>
<dbReference type="AlphaFoldDB" id="A0A7U7GFJ5"/>
<gene>
    <name evidence="1" type="ORF">BN874_770025</name>
</gene>
<dbReference type="OrthoDB" id="290218at2"/>
<sequence>MVNRTCETCRYGDFGQSGYEGRCRRLPPVATLAYADTDPRPVAIWPTVKTSDWCGEHQPKHDAKP</sequence>
<organism evidence="1 2">
    <name type="scientific">Candidatus Contendobacter odensis Run_B_J11</name>
    <dbReference type="NCBI Taxonomy" id="1400861"/>
    <lineage>
        <taxon>Bacteria</taxon>
        <taxon>Pseudomonadati</taxon>
        <taxon>Pseudomonadota</taxon>
        <taxon>Gammaproteobacteria</taxon>
        <taxon>Candidatus Competibacteraceae</taxon>
        <taxon>Candidatus Contendibacter</taxon>
    </lineage>
</organism>
<dbReference type="EMBL" id="CBTK010000295">
    <property type="protein sequence ID" value="CDH47175.1"/>
    <property type="molecule type" value="Genomic_DNA"/>
</dbReference>
<dbReference type="Proteomes" id="UP000019184">
    <property type="component" value="Unassembled WGS sequence"/>
</dbReference>
<protein>
    <submittedName>
        <fullName evidence="1">Uncharacterized protein</fullName>
    </submittedName>
</protein>
<accession>A0A7U7GFJ5</accession>
<keyword evidence="2" id="KW-1185">Reference proteome</keyword>
<comment type="caution">
    <text evidence="1">The sequence shown here is derived from an EMBL/GenBank/DDBJ whole genome shotgun (WGS) entry which is preliminary data.</text>
</comment>
<evidence type="ECO:0000313" key="1">
    <source>
        <dbReference type="EMBL" id="CDH47175.1"/>
    </source>
</evidence>
<evidence type="ECO:0000313" key="2">
    <source>
        <dbReference type="Proteomes" id="UP000019184"/>
    </source>
</evidence>
<name>A0A7U7GFJ5_9GAMM</name>